<comment type="caution">
    <text evidence="1">The sequence shown here is derived from an EMBL/GenBank/DDBJ whole genome shotgun (WGS) entry which is preliminary data.</text>
</comment>
<organism evidence="1 2">
    <name type="scientific">Melastoma candidum</name>
    <dbReference type="NCBI Taxonomy" id="119954"/>
    <lineage>
        <taxon>Eukaryota</taxon>
        <taxon>Viridiplantae</taxon>
        <taxon>Streptophyta</taxon>
        <taxon>Embryophyta</taxon>
        <taxon>Tracheophyta</taxon>
        <taxon>Spermatophyta</taxon>
        <taxon>Magnoliopsida</taxon>
        <taxon>eudicotyledons</taxon>
        <taxon>Gunneridae</taxon>
        <taxon>Pentapetalae</taxon>
        <taxon>rosids</taxon>
        <taxon>malvids</taxon>
        <taxon>Myrtales</taxon>
        <taxon>Melastomataceae</taxon>
        <taxon>Melastomatoideae</taxon>
        <taxon>Melastomateae</taxon>
        <taxon>Melastoma</taxon>
    </lineage>
</organism>
<gene>
    <name evidence="1" type="ORF">MLD38_036795</name>
</gene>
<accession>A0ACB9LL03</accession>
<keyword evidence="2" id="KW-1185">Reference proteome</keyword>
<sequence>MVSSNDSISDRSTSSLSASLSPSPGDPSPTRSAAPLSARTKDKPPVLDFYLDYIMEKANDIRRRNQERVLGFNGRASFIFAGKQLEEGHTPSASFIPRSLLQIWFPDANGHDALKVSSPLGSTPLRPNQVNSPVKNLELKDYIPLPTSKEDQKLWSKYDLIANVLHYGEPGEGSYHVFVQCKSEELW</sequence>
<evidence type="ECO:0000313" key="2">
    <source>
        <dbReference type="Proteomes" id="UP001057402"/>
    </source>
</evidence>
<dbReference type="Proteomes" id="UP001057402">
    <property type="component" value="Chromosome 11"/>
</dbReference>
<evidence type="ECO:0000313" key="1">
    <source>
        <dbReference type="EMBL" id="KAI4311931.1"/>
    </source>
</evidence>
<protein>
    <submittedName>
        <fullName evidence="1">Uncharacterized protein</fullName>
    </submittedName>
</protein>
<reference evidence="2" key="1">
    <citation type="journal article" date="2023" name="Front. Plant Sci.">
        <title>Chromosomal-level genome assembly of Melastoma candidum provides insights into trichome evolution.</title>
        <authorList>
            <person name="Zhong Y."/>
            <person name="Wu W."/>
            <person name="Sun C."/>
            <person name="Zou P."/>
            <person name="Liu Y."/>
            <person name="Dai S."/>
            <person name="Zhou R."/>
        </authorList>
    </citation>
    <scope>NUCLEOTIDE SEQUENCE [LARGE SCALE GENOMIC DNA]</scope>
</reference>
<name>A0ACB9LL03_9MYRT</name>
<proteinExistence type="predicted"/>
<dbReference type="EMBL" id="CM042890">
    <property type="protein sequence ID" value="KAI4311931.1"/>
    <property type="molecule type" value="Genomic_DNA"/>
</dbReference>